<comment type="similarity">
    <text evidence="3">Belongs to the peptidase M24B family.</text>
</comment>
<evidence type="ECO:0000313" key="7">
    <source>
        <dbReference type="EMBL" id="PEG28953.1"/>
    </source>
</evidence>
<dbReference type="InterPro" id="IPR000994">
    <property type="entry name" value="Pept_M24"/>
</dbReference>
<evidence type="ECO:0000259" key="5">
    <source>
        <dbReference type="Pfam" id="PF01321"/>
    </source>
</evidence>
<keyword evidence="7" id="KW-0031">Aminopeptidase</keyword>
<reference evidence="8 10" key="2">
    <citation type="submission" date="2018-06" db="EMBL/GenBank/DDBJ databases">
        <authorList>
            <consortium name="IHU Genomes"/>
        </authorList>
    </citation>
    <scope>NUCLEOTIDE SEQUENCE [LARGE SCALE GENOMIC DNA]</scope>
    <source>
        <strain evidence="8 10">NEC25</strain>
    </source>
</reference>
<dbReference type="PANTHER" id="PTHR46112">
    <property type="entry name" value="AMINOPEPTIDASE"/>
    <property type="match status" value="1"/>
</dbReference>
<dbReference type="InterPro" id="IPR050659">
    <property type="entry name" value="Peptidase_M24B"/>
</dbReference>
<evidence type="ECO:0000313" key="8">
    <source>
        <dbReference type="EMBL" id="VCT82557.1"/>
    </source>
</evidence>
<dbReference type="Proteomes" id="UP000220840">
    <property type="component" value="Unassembled WGS sequence"/>
</dbReference>
<keyword evidence="2 8" id="KW-0378">Hydrolase</keyword>
<reference evidence="7 9" key="1">
    <citation type="submission" date="2017-10" db="EMBL/GenBank/DDBJ databases">
        <title>Effective Description of Clostridium neonatale sp. nov. linked to necrotizing enterocolitis in neonates and a clarification of species assignable to the genus Clostridium (Prazmowski 1880) emend. Lawson and Rainey 2016.</title>
        <authorList>
            <person name="Bernard K."/>
            <person name="Burdz T."/>
            <person name="Wiebe D."/>
            <person name="Balcewich B."/>
            <person name="Alfa M."/>
            <person name="Bernier A.-M."/>
        </authorList>
    </citation>
    <scope>NUCLEOTIDE SEQUENCE [LARGE SCALE GENOMIC DNA]</scope>
    <source>
        <strain evidence="7 9">LCDC99A005</strain>
    </source>
</reference>
<dbReference type="GO" id="GO:0004177">
    <property type="term" value="F:aminopeptidase activity"/>
    <property type="evidence" value="ECO:0007669"/>
    <property type="project" value="UniProtKB-KW"/>
</dbReference>
<evidence type="ECO:0000259" key="4">
    <source>
        <dbReference type="Pfam" id="PF00557"/>
    </source>
</evidence>
<dbReference type="SUPFAM" id="SSF55920">
    <property type="entry name" value="Creatinase/aminopeptidase"/>
    <property type="match status" value="1"/>
</dbReference>
<dbReference type="InterPro" id="IPR036005">
    <property type="entry name" value="Creatinase/aminopeptidase-like"/>
</dbReference>
<dbReference type="EMBL" id="PDCJ01000006">
    <property type="protein sequence ID" value="PEG28953.1"/>
    <property type="molecule type" value="Genomic_DNA"/>
</dbReference>
<reference evidence="6" key="3">
    <citation type="submission" date="2021-10" db="EMBL/GenBank/DDBJ databases">
        <authorList>
            <person name="Mesa V."/>
        </authorList>
    </citation>
    <scope>NUCLEOTIDE SEQUENCE</scope>
    <source>
        <strain evidence="6">CC3_PB</strain>
    </source>
</reference>
<dbReference type="AlphaFoldDB" id="A0A2A7MBZ3"/>
<feature type="domain" description="Peptidase M24" evidence="4">
    <location>
        <begin position="138"/>
        <end position="342"/>
    </location>
</feature>
<dbReference type="SUPFAM" id="SSF53092">
    <property type="entry name" value="Creatinase/prolidase N-terminal domain"/>
    <property type="match status" value="1"/>
</dbReference>
<evidence type="ECO:0000313" key="6">
    <source>
        <dbReference type="EMBL" id="CAG9703192.1"/>
    </source>
</evidence>
<evidence type="ECO:0000256" key="1">
    <source>
        <dbReference type="ARBA" id="ARBA00022723"/>
    </source>
</evidence>
<protein>
    <submittedName>
        <fullName evidence="7">Aminopeptidase P family protein</fullName>
    </submittedName>
    <submittedName>
        <fullName evidence="6">Peptidase, M24 family</fullName>
    </submittedName>
    <submittedName>
        <fullName evidence="8">Putative peptidase</fullName>
        <ecNumber evidence="8">3.4.-.-</ecNumber>
    </submittedName>
</protein>
<dbReference type="Gene3D" id="3.90.230.10">
    <property type="entry name" value="Creatinase/methionine aminopeptidase superfamily"/>
    <property type="match status" value="1"/>
</dbReference>
<keyword evidence="1 3" id="KW-0479">Metal-binding</keyword>
<dbReference type="RefSeq" id="WP_058293138.1">
    <property type="nucleotide sequence ID" value="NZ_CAKJVE010000004.1"/>
</dbReference>
<dbReference type="Proteomes" id="UP000431451">
    <property type="component" value="Unassembled WGS sequence"/>
</dbReference>
<dbReference type="CDD" id="cd01092">
    <property type="entry name" value="APP-like"/>
    <property type="match status" value="1"/>
</dbReference>
<dbReference type="PANTHER" id="PTHR46112:SF3">
    <property type="entry name" value="AMINOPEPTIDASE YPDF"/>
    <property type="match status" value="1"/>
</dbReference>
<evidence type="ECO:0000313" key="10">
    <source>
        <dbReference type="Proteomes" id="UP000431451"/>
    </source>
</evidence>
<gene>
    <name evidence="6" type="ORF">CNEO_40426</name>
    <name evidence="8" type="ORF">CNEONATNEC25_00100</name>
    <name evidence="7" type="ORF">CQ394_20095</name>
</gene>
<dbReference type="InterPro" id="IPR029149">
    <property type="entry name" value="Creatin/AminoP/Spt16_N"/>
</dbReference>
<keyword evidence="9" id="KW-1185">Reference proteome</keyword>
<evidence type="ECO:0000256" key="3">
    <source>
        <dbReference type="RuleBase" id="RU000590"/>
    </source>
</evidence>
<dbReference type="Pfam" id="PF01321">
    <property type="entry name" value="Creatinase_N"/>
    <property type="match status" value="1"/>
</dbReference>
<sequence>MKQSRIDNVIKKMKENNLKQIIVTSTASIYYLTGKWISSGERMIALYLNIDGKHKFIVNKLFPIEGNIGIDIVWYTDNDDPISVLGSIVEKNEELGVDKFWPAHFLIKLMNINIISKFVNSSDVIDELRMRKDEEEKELMRKSSQINDKVMERFWKEIKEGYTEKQCSRILAELYEEEGAQGFSFEPIVAFGANGADPHHECDNTKLKKGDSIVIDIGGLYNHYCSDMTRTVFFKEEPTKEKREVYEIVKNANLKAISKVKAGVKFSEIDAAARDYITERGYGEYFTHRTGHSIGIEVHDKGDVSSVNNDEVQEGMIFSIEPGIYLTNKIGVRIEDLVLVTKDGCEVLNSVSKDITII</sequence>
<accession>A0A2A7MBZ3</accession>
<proteinExistence type="inferred from homology"/>
<dbReference type="EC" id="3.4.-.-" evidence="8"/>
<dbReference type="PROSITE" id="PS00491">
    <property type="entry name" value="PROLINE_PEPTIDASE"/>
    <property type="match status" value="1"/>
</dbReference>
<dbReference type="STRING" id="137838.GCA_001458595_00127"/>
<dbReference type="EMBL" id="UWJD01000001">
    <property type="protein sequence ID" value="VCT82557.1"/>
    <property type="molecule type" value="Genomic_DNA"/>
</dbReference>
<dbReference type="OrthoDB" id="9806388at2"/>
<dbReference type="InterPro" id="IPR001131">
    <property type="entry name" value="Peptidase_M24B_aminopep-P_CS"/>
</dbReference>
<dbReference type="Gene3D" id="3.40.350.10">
    <property type="entry name" value="Creatinase/prolidase N-terminal domain"/>
    <property type="match status" value="1"/>
</dbReference>
<dbReference type="GO" id="GO:0046872">
    <property type="term" value="F:metal ion binding"/>
    <property type="evidence" value="ECO:0007669"/>
    <property type="project" value="UniProtKB-KW"/>
</dbReference>
<organism evidence="7 9">
    <name type="scientific">Clostridium neonatale</name>
    <dbReference type="NCBI Taxonomy" id="137838"/>
    <lineage>
        <taxon>Bacteria</taxon>
        <taxon>Bacillati</taxon>
        <taxon>Bacillota</taxon>
        <taxon>Clostridia</taxon>
        <taxon>Eubacteriales</taxon>
        <taxon>Clostridiaceae</taxon>
        <taxon>Clostridium</taxon>
    </lineage>
</organism>
<dbReference type="InterPro" id="IPR000587">
    <property type="entry name" value="Creatinase_N"/>
</dbReference>
<name>A0A2A7MBZ3_9CLOT</name>
<evidence type="ECO:0000256" key="2">
    <source>
        <dbReference type="ARBA" id="ARBA00022801"/>
    </source>
</evidence>
<dbReference type="Pfam" id="PF00557">
    <property type="entry name" value="Peptidase_M24"/>
    <property type="match status" value="1"/>
</dbReference>
<evidence type="ECO:0000313" key="9">
    <source>
        <dbReference type="Proteomes" id="UP000220840"/>
    </source>
</evidence>
<dbReference type="Proteomes" id="UP000789738">
    <property type="component" value="Unassembled WGS sequence"/>
</dbReference>
<dbReference type="EMBL" id="CAKJVE010000004">
    <property type="protein sequence ID" value="CAG9703192.1"/>
    <property type="molecule type" value="Genomic_DNA"/>
</dbReference>
<keyword evidence="7" id="KW-0645">Protease</keyword>
<feature type="domain" description="Creatinase N-terminal" evidence="5">
    <location>
        <begin position="5"/>
        <end position="130"/>
    </location>
</feature>